<dbReference type="EMBL" id="KE145373">
    <property type="protein sequence ID" value="EPE24542.1"/>
    <property type="molecule type" value="Genomic_DNA"/>
</dbReference>
<feature type="transmembrane region" description="Helical" evidence="5">
    <location>
        <begin position="125"/>
        <end position="145"/>
    </location>
</feature>
<keyword evidence="7" id="KW-1185">Reference proteome</keyword>
<dbReference type="KEGG" id="glz:GLAREA_08394"/>
<gene>
    <name evidence="6" type="ORF">GLAREA_08394</name>
</gene>
<evidence type="ECO:0000256" key="2">
    <source>
        <dbReference type="ARBA" id="ARBA00022692"/>
    </source>
</evidence>
<evidence type="ECO:0000256" key="5">
    <source>
        <dbReference type="SAM" id="Phobius"/>
    </source>
</evidence>
<dbReference type="eggNOG" id="ENOG502SN59">
    <property type="taxonomic scope" value="Eukaryota"/>
</dbReference>
<dbReference type="Proteomes" id="UP000016922">
    <property type="component" value="Unassembled WGS sequence"/>
</dbReference>
<dbReference type="OrthoDB" id="3358017at2759"/>
<evidence type="ECO:0000313" key="7">
    <source>
        <dbReference type="Proteomes" id="UP000016922"/>
    </source>
</evidence>
<name>S3CDD0_GLAL2</name>
<feature type="transmembrane region" description="Helical" evidence="5">
    <location>
        <begin position="50"/>
        <end position="70"/>
    </location>
</feature>
<dbReference type="GO" id="GO:0016020">
    <property type="term" value="C:membrane"/>
    <property type="evidence" value="ECO:0007669"/>
    <property type="project" value="UniProtKB-SubCell"/>
</dbReference>
<evidence type="ECO:0000256" key="3">
    <source>
        <dbReference type="ARBA" id="ARBA00022989"/>
    </source>
</evidence>
<sequence>MGSQILQPRGEAPFDLYPYTPAAAPGWAFLVLFAIAGVTHFVMMIPLRSWYFVPFILGCAGEAGGYYGRAWSHENIRNGSPYLIQLMLILASAPLLSATIYMTLGRFIRGLEAEDKAVIRPSWTTKIYVIIDIGSFVCQMAGSAMQSSGDAAGAKLGNNIVIGGLAFQLAAFVGFVTMTMVVHVRLNRDPTVISRRPQIKWRRNMYNLYAVSLMVFVRSAFRLVEFTEGPDGTIHKREIFLYVFDAALMFGVTVAMAALHPGFLLRTIRKDKSNALVSDGNDSYLLQGQSFKQID</sequence>
<dbReference type="Pfam" id="PF04479">
    <property type="entry name" value="RTA1"/>
    <property type="match status" value="1"/>
</dbReference>
<protein>
    <submittedName>
        <fullName evidence="6">RTA1 protein, putative</fullName>
    </submittedName>
</protein>
<comment type="subcellular location">
    <subcellularLocation>
        <location evidence="1">Membrane</location>
        <topology evidence="1">Multi-pass membrane protein</topology>
    </subcellularLocation>
</comment>
<dbReference type="RefSeq" id="XP_008088630.1">
    <property type="nucleotide sequence ID" value="XM_008090439.1"/>
</dbReference>
<feature type="transmembrane region" description="Helical" evidence="5">
    <location>
        <begin position="82"/>
        <end position="104"/>
    </location>
</feature>
<dbReference type="OMA" id="EFYPYTP"/>
<dbReference type="GeneID" id="19467443"/>
<reference evidence="6 7" key="1">
    <citation type="journal article" date="2013" name="BMC Genomics">
        <title>Genomics-driven discovery of the pneumocandin biosynthetic gene cluster in the fungus Glarea lozoyensis.</title>
        <authorList>
            <person name="Chen L."/>
            <person name="Yue Q."/>
            <person name="Zhang X."/>
            <person name="Xiang M."/>
            <person name="Wang C."/>
            <person name="Li S."/>
            <person name="Che Y."/>
            <person name="Ortiz-Lopez F.J."/>
            <person name="Bills G.F."/>
            <person name="Liu X."/>
            <person name="An Z."/>
        </authorList>
    </citation>
    <scope>NUCLEOTIDE SEQUENCE [LARGE SCALE GENOMIC DNA]</scope>
    <source>
        <strain evidence="7">ATCC 20868 / MF5171</strain>
    </source>
</reference>
<dbReference type="PANTHER" id="PTHR31465">
    <property type="entry name" value="PROTEIN RTA1-RELATED"/>
    <property type="match status" value="1"/>
</dbReference>
<organism evidence="6 7">
    <name type="scientific">Glarea lozoyensis (strain ATCC 20868 / MF5171)</name>
    <dbReference type="NCBI Taxonomy" id="1116229"/>
    <lineage>
        <taxon>Eukaryota</taxon>
        <taxon>Fungi</taxon>
        <taxon>Dikarya</taxon>
        <taxon>Ascomycota</taxon>
        <taxon>Pezizomycotina</taxon>
        <taxon>Leotiomycetes</taxon>
        <taxon>Helotiales</taxon>
        <taxon>Helotiaceae</taxon>
        <taxon>Glarea</taxon>
    </lineage>
</organism>
<feature type="transmembrane region" description="Helical" evidence="5">
    <location>
        <begin position="206"/>
        <end position="224"/>
    </location>
</feature>
<dbReference type="HOGENOM" id="CLU_033465_3_1_1"/>
<feature type="transmembrane region" description="Helical" evidence="5">
    <location>
        <begin position="24"/>
        <end position="43"/>
    </location>
</feature>
<feature type="transmembrane region" description="Helical" evidence="5">
    <location>
        <begin position="165"/>
        <end position="186"/>
    </location>
</feature>
<feature type="transmembrane region" description="Helical" evidence="5">
    <location>
        <begin position="239"/>
        <end position="265"/>
    </location>
</feature>
<dbReference type="AlphaFoldDB" id="S3CDD0"/>
<keyword evidence="2 5" id="KW-0812">Transmembrane</keyword>
<evidence type="ECO:0000256" key="4">
    <source>
        <dbReference type="ARBA" id="ARBA00023136"/>
    </source>
</evidence>
<keyword evidence="4 5" id="KW-0472">Membrane</keyword>
<evidence type="ECO:0000313" key="6">
    <source>
        <dbReference type="EMBL" id="EPE24542.1"/>
    </source>
</evidence>
<evidence type="ECO:0000256" key="1">
    <source>
        <dbReference type="ARBA" id="ARBA00004141"/>
    </source>
</evidence>
<dbReference type="InterPro" id="IPR007568">
    <property type="entry name" value="RTA1"/>
</dbReference>
<proteinExistence type="predicted"/>
<dbReference type="PANTHER" id="PTHR31465:SF17">
    <property type="entry name" value="DOMAIN PROTEIN, PUTATIVE (AFU_ORTHOLOGUE AFUA_5G09900)-RELATED"/>
    <property type="match status" value="1"/>
</dbReference>
<accession>S3CDD0</accession>
<keyword evidence="3 5" id="KW-1133">Transmembrane helix</keyword>